<dbReference type="Gene3D" id="3.40.1620.10">
    <property type="entry name" value="YefM-like domain"/>
    <property type="match status" value="1"/>
</dbReference>
<accession>A0A2S7TXJ7</accession>
<evidence type="ECO:0000256" key="2">
    <source>
        <dbReference type="RuleBase" id="RU362080"/>
    </source>
</evidence>
<feature type="region of interest" description="Disordered" evidence="3">
    <location>
        <begin position="74"/>
        <end position="102"/>
    </location>
</feature>
<sequence length="102" mass="11031">MKTLNIHEAKTHLSRLLDEVNAGEIIVIAKAGKPIAKLVPFSSSKTERTGGTLAGQIWEASDAWEPDEELNSMLTEAPLYKSDNSSSSTRVAEGETPYGSQQ</sequence>
<dbReference type="Pfam" id="PF02604">
    <property type="entry name" value="PhdYeFM_antitox"/>
    <property type="match status" value="1"/>
</dbReference>
<dbReference type="InterPro" id="IPR006442">
    <property type="entry name" value="Antitoxin_Phd/YefM"/>
</dbReference>
<organism evidence="4 5">
    <name type="scientific">Rubritalea profundi</name>
    <dbReference type="NCBI Taxonomy" id="1658618"/>
    <lineage>
        <taxon>Bacteria</taxon>
        <taxon>Pseudomonadati</taxon>
        <taxon>Verrucomicrobiota</taxon>
        <taxon>Verrucomicrobiia</taxon>
        <taxon>Verrucomicrobiales</taxon>
        <taxon>Rubritaleaceae</taxon>
        <taxon>Rubritalea</taxon>
    </lineage>
</organism>
<comment type="caution">
    <text evidence="4">The sequence shown here is derived from an EMBL/GenBank/DDBJ whole genome shotgun (WGS) entry which is preliminary data.</text>
</comment>
<evidence type="ECO:0000313" key="5">
    <source>
        <dbReference type="Proteomes" id="UP000239907"/>
    </source>
</evidence>
<dbReference type="AlphaFoldDB" id="A0A2S7TXJ7"/>
<evidence type="ECO:0000256" key="1">
    <source>
        <dbReference type="ARBA" id="ARBA00009981"/>
    </source>
</evidence>
<dbReference type="InterPro" id="IPR051416">
    <property type="entry name" value="phD-YefM_TA_antitoxins"/>
</dbReference>
<dbReference type="Proteomes" id="UP000239907">
    <property type="component" value="Unassembled WGS sequence"/>
</dbReference>
<comment type="function">
    <text evidence="2">Antitoxin component of a type II toxin-antitoxin (TA) system.</text>
</comment>
<protein>
    <recommendedName>
        <fullName evidence="2">Antitoxin</fullName>
    </recommendedName>
</protein>
<name>A0A2S7TXJ7_9BACT</name>
<comment type="similarity">
    <text evidence="1 2">Belongs to the phD/YefM antitoxin family.</text>
</comment>
<dbReference type="OrthoDB" id="9800503at2"/>
<proteinExistence type="inferred from homology"/>
<reference evidence="4 5" key="1">
    <citation type="submission" date="2016-12" db="EMBL/GenBank/DDBJ databases">
        <title>Study of bacterial adaptation to deep sea.</title>
        <authorList>
            <person name="Song J."/>
            <person name="Yoshizawa S."/>
            <person name="Kogure K."/>
        </authorList>
    </citation>
    <scope>NUCLEOTIDE SEQUENCE [LARGE SCALE GENOMIC DNA]</scope>
    <source>
        <strain evidence="4 5">SAORIC-165</strain>
    </source>
</reference>
<evidence type="ECO:0000256" key="3">
    <source>
        <dbReference type="SAM" id="MobiDB-lite"/>
    </source>
</evidence>
<evidence type="ECO:0000313" key="4">
    <source>
        <dbReference type="EMBL" id="PQJ27485.1"/>
    </source>
</evidence>
<dbReference type="InterPro" id="IPR036165">
    <property type="entry name" value="YefM-like_sf"/>
</dbReference>
<keyword evidence="5" id="KW-1185">Reference proteome</keyword>
<dbReference type="RefSeq" id="WP_105041972.1">
    <property type="nucleotide sequence ID" value="NZ_MQWA01000001.1"/>
</dbReference>
<dbReference type="SUPFAM" id="SSF143120">
    <property type="entry name" value="YefM-like"/>
    <property type="match status" value="1"/>
</dbReference>
<dbReference type="PANTHER" id="PTHR35377">
    <property type="entry name" value="ANTITOXIN VAPB49-RELATED-RELATED"/>
    <property type="match status" value="1"/>
</dbReference>
<dbReference type="EMBL" id="MQWA01000001">
    <property type="protein sequence ID" value="PQJ27485.1"/>
    <property type="molecule type" value="Genomic_DNA"/>
</dbReference>
<dbReference type="NCBIfam" id="TIGR01552">
    <property type="entry name" value="phd_fam"/>
    <property type="match status" value="1"/>
</dbReference>
<gene>
    <name evidence="4" type="ORF">BSZ32_02560</name>
</gene>